<sequence>MSAQHLSEDLFIEEYNPAGPWAAPTDSFVCWAESAVPATADHSGV</sequence>
<name>A0ABU0Q3X5_STRAH</name>
<dbReference type="RefSeq" id="WP_157876324.1">
    <property type="nucleotide sequence ID" value="NZ_JAUSYA010000001.1"/>
</dbReference>
<evidence type="ECO:0000313" key="2">
    <source>
        <dbReference type="Proteomes" id="UP001243364"/>
    </source>
</evidence>
<accession>A0ABU0Q3X5</accession>
<organism evidence="1 2">
    <name type="scientific">Streptomyces achromogenes</name>
    <dbReference type="NCBI Taxonomy" id="67255"/>
    <lineage>
        <taxon>Bacteria</taxon>
        <taxon>Bacillati</taxon>
        <taxon>Actinomycetota</taxon>
        <taxon>Actinomycetes</taxon>
        <taxon>Kitasatosporales</taxon>
        <taxon>Streptomycetaceae</taxon>
        <taxon>Streptomyces</taxon>
    </lineage>
</organism>
<keyword evidence="2" id="KW-1185">Reference proteome</keyword>
<protein>
    <submittedName>
        <fullName evidence="1">Uncharacterized protein</fullName>
    </submittedName>
</protein>
<reference evidence="1 2" key="1">
    <citation type="submission" date="2023-07" db="EMBL/GenBank/DDBJ databases">
        <title>Comparative genomics of wheat-associated soil bacteria to identify genetic determinants of phenazine resistance.</title>
        <authorList>
            <person name="Mouncey N."/>
        </authorList>
    </citation>
    <scope>NUCLEOTIDE SEQUENCE [LARGE SCALE GENOMIC DNA]</scope>
    <source>
        <strain evidence="1 2">W4I19-2</strain>
    </source>
</reference>
<proteinExistence type="predicted"/>
<dbReference type="EMBL" id="JAUSYA010000001">
    <property type="protein sequence ID" value="MDQ0685368.1"/>
    <property type="molecule type" value="Genomic_DNA"/>
</dbReference>
<comment type="caution">
    <text evidence="1">The sequence shown here is derived from an EMBL/GenBank/DDBJ whole genome shotgun (WGS) entry which is preliminary data.</text>
</comment>
<evidence type="ECO:0000313" key="1">
    <source>
        <dbReference type="EMBL" id="MDQ0685368.1"/>
    </source>
</evidence>
<gene>
    <name evidence="1" type="ORF">QFZ56_004331</name>
</gene>
<dbReference type="Proteomes" id="UP001243364">
    <property type="component" value="Unassembled WGS sequence"/>
</dbReference>